<dbReference type="PROSITE" id="PS01231">
    <property type="entry name" value="TRMA_2"/>
    <property type="match status" value="1"/>
</dbReference>
<dbReference type="SUPFAM" id="SSF50249">
    <property type="entry name" value="Nucleic acid-binding proteins"/>
    <property type="match status" value="1"/>
</dbReference>
<evidence type="ECO:0000259" key="12">
    <source>
        <dbReference type="PROSITE" id="PS50926"/>
    </source>
</evidence>
<dbReference type="PANTHER" id="PTHR11061:SF49">
    <property type="entry name" value="23S RRNA (URACIL(1939)-C(5))-METHYLTRANSFERASE RLMD"/>
    <property type="match status" value="1"/>
</dbReference>
<keyword evidence="5 9" id="KW-0949">S-adenosyl-L-methionine</keyword>
<feature type="domain" description="TRAM" evidence="12">
    <location>
        <begin position="1"/>
        <end position="53"/>
    </location>
</feature>
<comment type="catalytic activity">
    <reaction evidence="9">
        <text>uridine(1939) in 23S rRNA + S-adenosyl-L-methionine = 5-methyluridine(1939) in 23S rRNA + S-adenosyl-L-homocysteine + H(+)</text>
        <dbReference type="Rhea" id="RHEA:42908"/>
        <dbReference type="Rhea" id="RHEA-COMP:10278"/>
        <dbReference type="Rhea" id="RHEA-COMP:10279"/>
        <dbReference type="ChEBI" id="CHEBI:15378"/>
        <dbReference type="ChEBI" id="CHEBI:57856"/>
        <dbReference type="ChEBI" id="CHEBI:59789"/>
        <dbReference type="ChEBI" id="CHEBI:65315"/>
        <dbReference type="ChEBI" id="CHEBI:74447"/>
        <dbReference type="EC" id="2.1.1.190"/>
    </reaction>
</comment>
<dbReference type="Pfam" id="PF01938">
    <property type="entry name" value="TRAM"/>
    <property type="match status" value="1"/>
</dbReference>
<dbReference type="Gene3D" id="2.40.50.140">
    <property type="entry name" value="Nucleic acid-binding proteins"/>
    <property type="match status" value="1"/>
</dbReference>
<dbReference type="Proteomes" id="UP000001625">
    <property type="component" value="Chromosome"/>
</dbReference>
<protein>
    <recommendedName>
        <fullName evidence="9">23S rRNA (uracil(1939)-C(5))-methyltransferase RlmD</fullName>
        <ecNumber evidence="9">2.1.1.190</ecNumber>
    </recommendedName>
    <alternativeName>
        <fullName evidence="9">23S rRNA(m5U1939)-methyltransferase</fullName>
    </alternativeName>
</protein>
<dbReference type="CDD" id="cd02440">
    <property type="entry name" value="AdoMet_MTases"/>
    <property type="match status" value="1"/>
</dbReference>
<keyword evidence="1 9" id="KW-0004">4Fe-4S</keyword>
<feature type="active site" description="Nucleophile" evidence="9 10">
    <location>
        <position position="389"/>
    </location>
</feature>
<dbReference type="GO" id="GO:0051539">
    <property type="term" value="F:4 iron, 4 sulfur cluster binding"/>
    <property type="evidence" value="ECO:0007669"/>
    <property type="project" value="UniProtKB-KW"/>
</dbReference>
<dbReference type="GO" id="GO:0003723">
    <property type="term" value="F:RNA binding"/>
    <property type="evidence" value="ECO:0007669"/>
    <property type="project" value="InterPro"/>
</dbReference>
<dbReference type="InterPro" id="IPR012340">
    <property type="entry name" value="NA-bd_OB-fold"/>
</dbReference>
<feature type="binding site" evidence="9 10">
    <location>
        <position position="292"/>
    </location>
    <ligand>
        <name>S-adenosyl-L-methionine</name>
        <dbReference type="ChEBI" id="CHEBI:59789"/>
    </ligand>
</feature>
<evidence type="ECO:0000256" key="2">
    <source>
        <dbReference type="ARBA" id="ARBA00022552"/>
    </source>
</evidence>
<dbReference type="eggNOG" id="COG2265">
    <property type="taxonomic scope" value="Bacteria"/>
</dbReference>
<dbReference type="EMBL" id="CP001965">
    <property type="protein sequence ID" value="ADE12526.1"/>
    <property type="molecule type" value="Genomic_DNA"/>
</dbReference>
<dbReference type="InterPro" id="IPR010280">
    <property type="entry name" value="U5_MeTrfase_fam"/>
</dbReference>
<dbReference type="RefSeq" id="WP_013030424.1">
    <property type="nucleotide sequence ID" value="NC_013959.1"/>
</dbReference>
<keyword evidence="8 9" id="KW-0411">Iron-sulfur</keyword>
<feature type="binding site" evidence="9 10">
    <location>
        <position position="362"/>
    </location>
    <ligand>
        <name>S-adenosyl-L-methionine</name>
        <dbReference type="ChEBI" id="CHEBI:59789"/>
    </ligand>
</feature>
<evidence type="ECO:0000256" key="4">
    <source>
        <dbReference type="ARBA" id="ARBA00022679"/>
    </source>
</evidence>
<evidence type="ECO:0000256" key="6">
    <source>
        <dbReference type="ARBA" id="ARBA00022723"/>
    </source>
</evidence>
<dbReference type="FunFam" id="2.40.50.140:FF:000097">
    <property type="entry name" value="23S rRNA (uracil(1939)-C(5))-methyltransferase RlmD"/>
    <property type="match status" value="1"/>
</dbReference>
<evidence type="ECO:0000256" key="11">
    <source>
        <dbReference type="PROSITE-ProRule" id="PRU10015"/>
    </source>
</evidence>
<organism evidence="13 14">
    <name type="scientific">Sideroxydans lithotrophicus (strain ES-1)</name>
    <dbReference type="NCBI Taxonomy" id="580332"/>
    <lineage>
        <taxon>Bacteria</taxon>
        <taxon>Pseudomonadati</taxon>
        <taxon>Pseudomonadota</taxon>
        <taxon>Betaproteobacteria</taxon>
        <taxon>Nitrosomonadales</taxon>
        <taxon>Gallionellaceae</taxon>
        <taxon>Sideroxydans</taxon>
    </lineage>
</organism>
<sequence length="432" mass="48078">MNSVMIESLDHEGRGIAHADGKVIFIEGALTGERVTYSSYRKKNNYEQAKVDLILKQSFMRVQPKCPVFGVCGGCSMQHLDPRAQVAVKQRVLEDNLQRIGKVKPEVVLPPIYGQPWGYRQRARLSVRHVLKKEKTLVGFREQNGKYVADMQHCEILTPKIASLLPLLGELNEKFTARDIIPQIEVAVGEFVDVLVLRILAALSPSDEALIREFADKHQVQFWTQTKGPETVAPFYPLDAPSLSYSLPEFGITMPFAPTEFTQVNSDMNRLMVSRAMRLLAPQAGERIADFFCGLGNFTLPIARSGAQVLGIEGSDALVRRARQNAEYNGLSGNTTFQMMNLFEMDEATLARAGRFDKWLVDPPRDGAIELMKSISEATAPRRIVYVSCSPSTLSRDAEVLVHAKGYSLKAAGVMNMFPQTSHVESIAVFDL</sequence>
<evidence type="ECO:0000256" key="8">
    <source>
        <dbReference type="ARBA" id="ARBA00023014"/>
    </source>
</evidence>
<dbReference type="HOGENOM" id="CLU_014689_8_2_4"/>
<evidence type="ECO:0000313" key="13">
    <source>
        <dbReference type="EMBL" id="ADE12526.1"/>
    </source>
</evidence>
<evidence type="ECO:0000256" key="9">
    <source>
        <dbReference type="HAMAP-Rule" id="MF_01010"/>
    </source>
</evidence>
<dbReference type="GO" id="GO:0070041">
    <property type="term" value="F:rRNA (uridine-C5-)-methyltransferase activity"/>
    <property type="evidence" value="ECO:0007669"/>
    <property type="project" value="UniProtKB-UniRule"/>
</dbReference>
<evidence type="ECO:0000256" key="10">
    <source>
        <dbReference type="PROSITE-ProRule" id="PRU01024"/>
    </source>
</evidence>
<dbReference type="AlphaFoldDB" id="D5CLT1"/>
<feature type="binding site" evidence="9">
    <location>
        <position position="297"/>
    </location>
    <ligand>
        <name>S-adenosyl-L-methionine</name>
        <dbReference type="ChEBI" id="CHEBI:59789"/>
    </ligand>
</feature>
<feature type="binding site" evidence="9">
    <location>
        <position position="66"/>
    </location>
    <ligand>
        <name>[4Fe-4S] cluster</name>
        <dbReference type="ChEBI" id="CHEBI:49883"/>
    </ligand>
</feature>
<evidence type="ECO:0000313" key="14">
    <source>
        <dbReference type="Proteomes" id="UP000001625"/>
    </source>
</evidence>
<keyword evidence="4 9" id="KW-0808">Transferase</keyword>
<dbReference type="InterPro" id="IPR029063">
    <property type="entry name" value="SAM-dependent_MTases_sf"/>
</dbReference>
<accession>D5CLT1</accession>
<feature type="active site" evidence="11">
    <location>
        <position position="389"/>
    </location>
</feature>
<dbReference type="InterPro" id="IPR030391">
    <property type="entry name" value="MeTrfase_TrmA_CS"/>
</dbReference>
<feature type="binding site" evidence="9">
    <location>
        <position position="75"/>
    </location>
    <ligand>
        <name>[4Fe-4S] cluster</name>
        <dbReference type="ChEBI" id="CHEBI:49883"/>
    </ligand>
</feature>
<dbReference type="HAMAP" id="MF_01010">
    <property type="entry name" value="23SrRNA_methyltr_RlmD"/>
    <property type="match status" value="1"/>
</dbReference>
<dbReference type="GO" id="GO:0070475">
    <property type="term" value="P:rRNA base methylation"/>
    <property type="evidence" value="ECO:0007669"/>
    <property type="project" value="TreeGrafter"/>
</dbReference>
<name>D5CLT1_SIDLE</name>
<dbReference type="STRING" id="580332.Slit_2298"/>
<comment type="function">
    <text evidence="9">Catalyzes the formation of 5-methyl-uridine at position 1939 (m5U1939) in 23S rRNA.</text>
</comment>
<dbReference type="PANTHER" id="PTHR11061">
    <property type="entry name" value="RNA M5U METHYLTRANSFERASE"/>
    <property type="match status" value="1"/>
</dbReference>
<dbReference type="PROSITE" id="PS51687">
    <property type="entry name" value="SAM_MT_RNA_M5U"/>
    <property type="match status" value="1"/>
</dbReference>
<dbReference type="SUPFAM" id="SSF53335">
    <property type="entry name" value="S-adenosyl-L-methionine-dependent methyltransferases"/>
    <property type="match status" value="1"/>
</dbReference>
<comment type="similarity">
    <text evidence="9">Belongs to the class I-like SAM-binding methyltransferase superfamily. RNA M5U methyltransferase family. RlmD subfamily.</text>
</comment>
<feature type="binding site" evidence="9">
    <location>
        <position position="72"/>
    </location>
    <ligand>
        <name>[4Fe-4S] cluster</name>
        <dbReference type="ChEBI" id="CHEBI:49883"/>
    </ligand>
</feature>
<evidence type="ECO:0000256" key="3">
    <source>
        <dbReference type="ARBA" id="ARBA00022603"/>
    </source>
</evidence>
<evidence type="ECO:0000256" key="1">
    <source>
        <dbReference type="ARBA" id="ARBA00022485"/>
    </source>
</evidence>
<dbReference type="OrthoDB" id="9804590at2"/>
<dbReference type="EC" id="2.1.1.190" evidence="9"/>
<reference evidence="13 14" key="1">
    <citation type="submission" date="2010-03" db="EMBL/GenBank/DDBJ databases">
        <title>Complete sequence of Sideroxydans lithotrophicus ES-1.</title>
        <authorList>
            <consortium name="US DOE Joint Genome Institute"/>
            <person name="Lucas S."/>
            <person name="Copeland A."/>
            <person name="Lapidus A."/>
            <person name="Cheng J.-F."/>
            <person name="Bruce D."/>
            <person name="Goodwin L."/>
            <person name="Pitluck S."/>
            <person name="Munk A.C."/>
            <person name="Detter J.C."/>
            <person name="Han C."/>
            <person name="Tapia R."/>
            <person name="Larimer F."/>
            <person name="Land M."/>
            <person name="Hauser L."/>
            <person name="Kyrpides N."/>
            <person name="Ivanova N."/>
            <person name="Emerson D."/>
            <person name="Woyke T."/>
        </authorList>
    </citation>
    <scope>NUCLEOTIDE SEQUENCE [LARGE SCALE GENOMIC DNA]</scope>
    <source>
        <strain evidence="13 14">ES-1</strain>
    </source>
</reference>
<feature type="binding site" evidence="9">
    <location>
        <position position="154"/>
    </location>
    <ligand>
        <name>[4Fe-4S] cluster</name>
        <dbReference type="ChEBI" id="CHEBI:49883"/>
    </ligand>
</feature>
<dbReference type="InterPro" id="IPR030390">
    <property type="entry name" value="MeTrfase_TrmA_AS"/>
</dbReference>
<dbReference type="Gene3D" id="3.40.50.150">
    <property type="entry name" value="Vaccinia Virus protein VP39"/>
    <property type="match status" value="1"/>
</dbReference>
<feature type="binding site" evidence="9 10">
    <location>
        <position position="313"/>
    </location>
    <ligand>
        <name>S-adenosyl-L-methionine</name>
        <dbReference type="ChEBI" id="CHEBI:59789"/>
    </ligand>
</feature>
<dbReference type="GO" id="GO:0005506">
    <property type="term" value="F:iron ion binding"/>
    <property type="evidence" value="ECO:0007669"/>
    <property type="project" value="UniProtKB-UniRule"/>
</dbReference>
<keyword evidence="14" id="KW-1185">Reference proteome</keyword>
<proteinExistence type="inferred from homology"/>
<keyword evidence="6 9" id="KW-0479">Metal-binding</keyword>
<dbReference type="PROSITE" id="PS01230">
    <property type="entry name" value="TRMA_1"/>
    <property type="match status" value="1"/>
</dbReference>
<dbReference type="NCBIfam" id="NF009639">
    <property type="entry name" value="PRK13168.1"/>
    <property type="match status" value="1"/>
</dbReference>
<dbReference type="PROSITE" id="PS50926">
    <property type="entry name" value="TRAM"/>
    <property type="match status" value="1"/>
</dbReference>
<keyword evidence="2 9" id="KW-0698">rRNA processing</keyword>
<dbReference type="Pfam" id="PF05958">
    <property type="entry name" value="tRNA_U5-meth_tr"/>
    <property type="match status" value="1"/>
</dbReference>
<keyword evidence="3 9" id="KW-0489">Methyltransferase</keyword>
<keyword evidence="7 9" id="KW-0408">Iron</keyword>
<gene>
    <name evidence="9" type="primary">rlmD</name>
    <name evidence="13" type="ordered locus">Slit_2298</name>
</gene>
<feature type="binding site" evidence="9 10">
    <location>
        <position position="263"/>
    </location>
    <ligand>
        <name>S-adenosyl-L-methionine</name>
        <dbReference type="ChEBI" id="CHEBI:59789"/>
    </ligand>
</feature>
<dbReference type="KEGG" id="slt:Slit_2298"/>
<feature type="binding site" evidence="9">
    <location>
        <position position="341"/>
    </location>
    <ligand>
        <name>S-adenosyl-L-methionine</name>
        <dbReference type="ChEBI" id="CHEBI:59789"/>
    </ligand>
</feature>
<evidence type="ECO:0000256" key="7">
    <source>
        <dbReference type="ARBA" id="ARBA00023004"/>
    </source>
</evidence>
<dbReference type="Gene3D" id="2.40.50.1070">
    <property type="match status" value="1"/>
</dbReference>
<dbReference type="InterPro" id="IPR002792">
    <property type="entry name" value="TRAM_dom"/>
</dbReference>
<dbReference type="InterPro" id="IPR001566">
    <property type="entry name" value="23S_rRNA_MeTrfase_RlmD"/>
</dbReference>
<evidence type="ECO:0000256" key="5">
    <source>
        <dbReference type="ARBA" id="ARBA00022691"/>
    </source>
</evidence>